<dbReference type="AlphaFoldDB" id="A0A4Q7S6Z3"/>
<keyword evidence="3" id="KW-0997">Cell inner membrane</keyword>
<keyword evidence="2" id="KW-1003">Cell membrane</keyword>
<dbReference type="PROSITE" id="PS00211">
    <property type="entry name" value="ABC_TRANSPORTER_1"/>
    <property type="match status" value="1"/>
</dbReference>
<dbReference type="SUPFAM" id="SSF52540">
    <property type="entry name" value="P-loop containing nucleoside triphosphate hydrolases"/>
    <property type="match status" value="1"/>
</dbReference>
<dbReference type="SMART" id="SM00382">
    <property type="entry name" value="AAA"/>
    <property type="match status" value="1"/>
</dbReference>
<dbReference type="GO" id="GO:0022857">
    <property type="term" value="F:transmembrane transporter activity"/>
    <property type="evidence" value="ECO:0007669"/>
    <property type="project" value="TreeGrafter"/>
</dbReference>
<keyword evidence="11" id="KW-1185">Reference proteome</keyword>
<dbReference type="RefSeq" id="WP_130390149.1">
    <property type="nucleotide sequence ID" value="NZ_SGXM01000001.1"/>
</dbReference>
<dbReference type="Proteomes" id="UP000291078">
    <property type="component" value="Unassembled WGS sequence"/>
</dbReference>
<dbReference type="EMBL" id="SGXM01000001">
    <property type="protein sequence ID" value="RZT42161.1"/>
    <property type="molecule type" value="Genomic_DNA"/>
</dbReference>
<sequence>MAEAAPTAAAPPLVSIRHLAKSYQRGAQTVPVLSDISLEIAEGDFIALMGPSGSGKSTLLNLIAGIDRPDSGQLLVGGVDISELPEASLADWRAAHVGFIFQFYNLMPVLTAYENVELPLMLTRLSRAERRERVEMVLGMVNLADRMDHYPSELSGGQQQRVAIARALITDPTLIVADEPTGDLDRTSATEILAMLQRLNAEVGKTIIMVTHDAHAAEAARSLVHLEKGELLQTERRQPRPQG</sequence>
<evidence type="ECO:0000256" key="2">
    <source>
        <dbReference type="ARBA" id="ARBA00022475"/>
    </source>
</evidence>
<dbReference type="FunFam" id="3.40.50.300:FF:000032">
    <property type="entry name" value="Export ABC transporter ATP-binding protein"/>
    <property type="match status" value="1"/>
</dbReference>
<dbReference type="InterPro" id="IPR015854">
    <property type="entry name" value="ABC_transpr_LolD-like"/>
</dbReference>
<dbReference type="InterPro" id="IPR003439">
    <property type="entry name" value="ABC_transporter-like_ATP-bd"/>
</dbReference>
<keyword evidence="1" id="KW-0813">Transport</keyword>
<comment type="similarity">
    <text evidence="8">Belongs to the ABC transporter superfamily. Macrolide exporter (TC 3.A.1.122) family.</text>
</comment>
<evidence type="ECO:0000256" key="5">
    <source>
        <dbReference type="ARBA" id="ARBA00022840"/>
    </source>
</evidence>
<dbReference type="Pfam" id="PF00005">
    <property type="entry name" value="ABC_tran"/>
    <property type="match status" value="1"/>
</dbReference>
<dbReference type="InterPro" id="IPR017911">
    <property type="entry name" value="MacB-like_ATP-bd"/>
</dbReference>
<feature type="domain" description="ABC transporter" evidence="9">
    <location>
        <begin position="14"/>
        <end position="243"/>
    </location>
</feature>
<name>A0A4Q7S6Z3_9BURK</name>
<evidence type="ECO:0000256" key="8">
    <source>
        <dbReference type="ARBA" id="ARBA00038388"/>
    </source>
</evidence>
<dbReference type="GO" id="GO:0046677">
    <property type="term" value="P:response to antibiotic"/>
    <property type="evidence" value="ECO:0007669"/>
    <property type="project" value="UniProtKB-KW"/>
</dbReference>
<evidence type="ECO:0000256" key="4">
    <source>
        <dbReference type="ARBA" id="ARBA00022741"/>
    </source>
</evidence>
<evidence type="ECO:0000313" key="11">
    <source>
        <dbReference type="Proteomes" id="UP000291078"/>
    </source>
</evidence>
<evidence type="ECO:0000256" key="1">
    <source>
        <dbReference type="ARBA" id="ARBA00022448"/>
    </source>
</evidence>
<keyword evidence="4" id="KW-0547">Nucleotide-binding</keyword>
<keyword evidence="6" id="KW-1133">Transmembrane helix</keyword>
<dbReference type="GO" id="GO:0016887">
    <property type="term" value="F:ATP hydrolysis activity"/>
    <property type="evidence" value="ECO:0007669"/>
    <property type="project" value="InterPro"/>
</dbReference>
<evidence type="ECO:0000256" key="3">
    <source>
        <dbReference type="ARBA" id="ARBA00022519"/>
    </source>
</evidence>
<proteinExistence type="inferred from homology"/>
<gene>
    <name evidence="10" type="ORF">EV147_1183</name>
</gene>
<protein>
    <submittedName>
        <fullName evidence="10">Putative ABC transport system ATP-binding protein</fullName>
    </submittedName>
</protein>
<reference evidence="10 11" key="1">
    <citation type="journal article" date="2015" name="Stand. Genomic Sci.">
        <title>Genomic Encyclopedia of Bacterial and Archaeal Type Strains, Phase III: the genomes of soil and plant-associated and newly described type strains.</title>
        <authorList>
            <person name="Whitman W.B."/>
            <person name="Woyke T."/>
            <person name="Klenk H.P."/>
            <person name="Zhou Y."/>
            <person name="Lilburn T.G."/>
            <person name="Beck B.J."/>
            <person name="De Vos P."/>
            <person name="Vandamme P."/>
            <person name="Eisen J.A."/>
            <person name="Garrity G."/>
            <person name="Hugenholtz P."/>
            <person name="Kyrpides N.C."/>
        </authorList>
    </citation>
    <scope>NUCLEOTIDE SEQUENCE [LARGE SCALE GENOMIC DNA]</scope>
    <source>
        <strain evidence="10 11">ASC-9842</strain>
    </source>
</reference>
<keyword evidence="6" id="KW-0812">Transmembrane</keyword>
<dbReference type="GO" id="GO:0098796">
    <property type="term" value="C:membrane protein complex"/>
    <property type="evidence" value="ECO:0007669"/>
    <property type="project" value="UniProtKB-ARBA"/>
</dbReference>
<evidence type="ECO:0000256" key="7">
    <source>
        <dbReference type="ARBA" id="ARBA00023251"/>
    </source>
</evidence>
<keyword evidence="7" id="KW-0046">Antibiotic resistance</keyword>
<dbReference type="Gene3D" id="3.40.50.300">
    <property type="entry name" value="P-loop containing nucleotide triphosphate hydrolases"/>
    <property type="match status" value="1"/>
</dbReference>
<dbReference type="InterPro" id="IPR017871">
    <property type="entry name" value="ABC_transporter-like_CS"/>
</dbReference>
<dbReference type="PROSITE" id="PS50893">
    <property type="entry name" value="ABC_TRANSPORTER_2"/>
    <property type="match status" value="1"/>
</dbReference>
<keyword evidence="5 10" id="KW-0067">ATP-binding</keyword>
<dbReference type="GO" id="GO:0005524">
    <property type="term" value="F:ATP binding"/>
    <property type="evidence" value="ECO:0007669"/>
    <property type="project" value="UniProtKB-KW"/>
</dbReference>
<dbReference type="CDD" id="cd03255">
    <property type="entry name" value="ABC_MJ0796_LolCDE_FtsE"/>
    <property type="match status" value="1"/>
</dbReference>
<dbReference type="InterPro" id="IPR003593">
    <property type="entry name" value="AAA+_ATPase"/>
</dbReference>
<evidence type="ECO:0000259" key="9">
    <source>
        <dbReference type="PROSITE" id="PS50893"/>
    </source>
</evidence>
<keyword evidence="6" id="KW-0472">Membrane</keyword>
<accession>A0A4Q7S6Z3</accession>
<dbReference type="PANTHER" id="PTHR24220:SF452">
    <property type="entry name" value="ABC TRANSPORTER ATP-BINDING PROTEIN"/>
    <property type="match status" value="1"/>
</dbReference>
<dbReference type="InterPro" id="IPR027417">
    <property type="entry name" value="P-loop_NTPase"/>
</dbReference>
<dbReference type="PANTHER" id="PTHR24220">
    <property type="entry name" value="IMPORT ATP-BINDING PROTEIN"/>
    <property type="match status" value="1"/>
</dbReference>
<comment type="caution">
    <text evidence="10">The sequence shown here is derived from an EMBL/GenBank/DDBJ whole genome shotgun (WGS) entry which is preliminary data.</text>
</comment>
<evidence type="ECO:0000313" key="10">
    <source>
        <dbReference type="EMBL" id="RZT42161.1"/>
    </source>
</evidence>
<dbReference type="OrthoDB" id="9802264at2"/>
<dbReference type="GO" id="GO:0005886">
    <property type="term" value="C:plasma membrane"/>
    <property type="evidence" value="ECO:0007669"/>
    <property type="project" value="TreeGrafter"/>
</dbReference>
<evidence type="ECO:0000256" key="6">
    <source>
        <dbReference type="ARBA" id="ARBA00022989"/>
    </source>
</evidence>
<organism evidence="10 11">
    <name type="scientific">Cupriavidus agavae</name>
    <dbReference type="NCBI Taxonomy" id="1001822"/>
    <lineage>
        <taxon>Bacteria</taxon>
        <taxon>Pseudomonadati</taxon>
        <taxon>Pseudomonadota</taxon>
        <taxon>Betaproteobacteria</taxon>
        <taxon>Burkholderiales</taxon>
        <taxon>Burkholderiaceae</taxon>
        <taxon>Cupriavidus</taxon>
    </lineage>
</organism>